<protein>
    <submittedName>
        <fullName evidence="4">Chorismate mutase</fullName>
        <ecNumber evidence="4">5.4.99.5</ecNumber>
    </submittedName>
</protein>
<evidence type="ECO:0000256" key="2">
    <source>
        <dbReference type="SAM" id="MobiDB-lite"/>
    </source>
</evidence>
<reference evidence="4 5" key="1">
    <citation type="submission" date="2023-09" db="EMBL/GenBank/DDBJ databases">
        <title>Description of three actinobacteria isolated from air of manufacturing shop in a pharmaceutical factory.</title>
        <authorList>
            <person name="Zhang D.-F."/>
        </authorList>
    </citation>
    <scope>NUCLEOTIDE SEQUENCE [LARGE SCALE GENOMIC DNA]</scope>
    <source>
        <strain evidence="4 5">LY-0111</strain>
    </source>
</reference>
<dbReference type="EMBL" id="JAVKGR010000001">
    <property type="protein sequence ID" value="MDR8018118.1"/>
    <property type="molecule type" value="Genomic_DNA"/>
</dbReference>
<dbReference type="NCBIfam" id="TIGR01795">
    <property type="entry name" value="CM_mono_cladeE"/>
    <property type="match status" value="1"/>
</dbReference>
<dbReference type="PROSITE" id="PS51168">
    <property type="entry name" value="CHORISMATE_MUT_2"/>
    <property type="match status" value="1"/>
</dbReference>
<evidence type="ECO:0000313" key="4">
    <source>
        <dbReference type="EMBL" id="MDR8018118.1"/>
    </source>
</evidence>
<sequence>MTAPEPSAESAPDPRGGDAAALVDAEVMAELVAMRASIDNIDATLVYLLAERFKATQRVGHLKAAHQLPAGDPQRERNQIARLKHLAAEAQLDPEFAEKFLNFIIDEVIRHHQAISAAGGPAQVGRNDPKNQQSQNTRTNGRTSERAHERAHEQTTDHSR</sequence>
<dbReference type="EC" id="5.4.99.5" evidence="4"/>
<dbReference type="InterPro" id="IPR036263">
    <property type="entry name" value="Chorismate_II_sf"/>
</dbReference>
<feature type="region of interest" description="Disordered" evidence="2">
    <location>
        <begin position="119"/>
        <end position="160"/>
    </location>
</feature>
<organism evidence="4 5">
    <name type="scientific">Nesterenkonia aerolata</name>
    <dbReference type="NCBI Taxonomy" id="3074079"/>
    <lineage>
        <taxon>Bacteria</taxon>
        <taxon>Bacillati</taxon>
        <taxon>Actinomycetota</taxon>
        <taxon>Actinomycetes</taxon>
        <taxon>Micrococcales</taxon>
        <taxon>Micrococcaceae</taxon>
        <taxon>Nesterenkonia</taxon>
    </lineage>
</organism>
<dbReference type="InterPro" id="IPR002701">
    <property type="entry name" value="CM_II_prokaryot"/>
</dbReference>
<dbReference type="NCBIfam" id="NF006691">
    <property type="entry name" value="PRK09239.1"/>
    <property type="match status" value="1"/>
</dbReference>
<dbReference type="GO" id="GO:0004106">
    <property type="term" value="F:chorismate mutase activity"/>
    <property type="evidence" value="ECO:0007669"/>
    <property type="project" value="UniProtKB-EC"/>
</dbReference>
<dbReference type="InterPro" id="IPR051331">
    <property type="entry name" value="Chorismate_mutase-related"/>
</dbReference>
<name>A0ABU2DNM8_9MICC</name>
<feature type="compositionally biased region" description="Basic and acidic residues" evidence="2">
    <location>
        <begin position="143"/>
        <end position="160"/>
    </location>
</feature>
<dbReference type="SMART" id="SM00830">
    <property type="entry name" value="CM_2"/>
    <property type="match status" value="1"/>
</dbReference>
<accession>A0ABU2DNM8</accession>
<dbReference type="Proteomes" id="UP001251870">
    <property type="component" value="Unassembled WGS sequence"/>
</dbReference>
<dbReference type="InterPro" id="IPR010951">
    <property type="entry name" value="CM_bact"/>
</dbReference>
<keyword evidence="5" id="KW-1185">Reference proteome</keyword>
<dbReference type="PANTHER" id="PTHR38041:SF1">
    <property type="entry name" value="CHORISMATE MUTASE"/>
    <property type="match status" value="1"/>
</dbReference>
<feature type="domain" description="Chorismate mutase" evidence="3">
    <location>
        <begin position="25"/>
        <end position="116"/>
    </location>
</feature>
<comment type="caution">
    <text evidence="4">The sequence shown here is derived from an EMBL/GenBank/DDBJ whole genome shotgun (WGS) entry which is preliminary data.</text>
</comment>
<gene>
    <name evidence="4" type="ORF">RIL96_00865</name>
</gene>
<dbReference type="RefSeq" id="WP_310547107.1">
    <property type="nucleotide sequence ID" value="NZ_JAVKGR010000001.1"/>
</dbReference>
<dbReference type="PANTHER" id="PTHR38041">
    <property type="entry name" value="CHORISMATE MUTASE"/>
    <property type="match status" value="1"/>
</dbReference>
<dbReference type="Gene3D" id="1.20.59.10">
    <property type="entry name" value="Chorismate mutase"/>
    <property type="match status" value="1"/>
</dbReference>
<dbReference type="InterPro" id="IPR036979">
    <property type="entry name" value="CM_dom_sf"/>
</dbReference>
<dbReference type="Pfam" id="PF01817">
    <property type="entry name" value="CM_2"/>
    <property type="match status" value="1"/>
</dbReference>
<dbReference type="SUPFAM" id="SSF48600">
    <property type="entry name" value="Chorismate mutase II"/>
    <property type="match status" value="1"/>
</dbReference>
<feature type="compositionally biased region" description="Polar residues" evidence="2">
    <location>
        <begin position="130"/>
        <end position="142"/>
    </location>
</feature>
<evidence type="ECO:0000259" key="3">
    <source>
        <dbReference type="PROSITE" id="PS51168"/>
    </source>
</evidence>
<evidence type="ECO:0000256" key="1">
    <source>
        <dbReference type="ARBA" id="ARBA00023235"/>
    </source>
</evidence>
<keyword evidence="1 4" id="KW-0413">Isomerase</keyword>
<evidence type="ECO:0000313" key="5">
    <source>
        <dbReference type="Proteomes" id="UP001251870"/>
    </source>
</evidence>
<proteinExistence type="predicted"/>